<sequence>MPDPSCCRSVLFGVGAYAHLESLPSVPAGLRDLAAALAYPSGAFAAEHSQVLIDPPGATEVLDLVKEASDEAEDTLLLYFSGHGLIDSNSGELSLALPDSRTDAEYTSLQYNWIRRAVLQSRAQRKVVILDCCFSGQAIGTMGGPEPLPLAGIEGTVLLTSAARDRMALAPAGEPYTAFTGN</sequence>
<dbReference type="InterPro" id="IPR011600">
    <property type="entry name" value="Pept_C14_caspase"/>
</dbReference>
<comment type="caution">
    <text evidence="2">The sequence shown here is derived from an EMBL/GenBank/DDBJ whole genome shotgun (WGS) entry which is preliminary data.</text>
</comment>
<protein>
    <submittedName>
        <fullName evidence="2">Caspase family protein</fullName>
    </submittedName>
</protein>
<dbReference type="Pfam" id="PF00656">
    <property type="entry name" value="Peptidase_C14"/>
    <property type="match status" value="1"/>
</dbReference>
<organism evidence="2 3">
    <name type="scientific">Streptomyces machairae</name>
    <dbReference type="NCBI Taxonomy" id="3134109"/>
    <lineage>
        <taxon>Bacteria</taxon>
        <taxon>Bacillati</taxon>
        <taxon>Actinomycetota</taxon>
        <taxon>Actinomycetes</taxon>
        <taxon>Kitasatosporales</taxon>
        <taxon>Streptomycetaceae</taxon>
        <taxon>Streptomyces</taxon>
    </lineage>
</organism>
<dbReference type="NCBIfam" id="NF047832">
    <property type="entry name" value="caspase_w_EACC1"/>
    <property type="match status" value="1"/>
</dbReference>
<evidence type="ECO:0000313" key="3">
    <source>
        <dbReference type="Proteomes" id="UP001376459"/>
    </source>
</evidence>
<reference evidence="2 3" key="1">
    <citation type="submission" date="2024-03" db="EMBL/GenBank/DDBJ databases">
        <title>Novel Streptomyces species of biotechnological and ecological value are a feature of Machair soil.</title>
        <authorList>
            <person name="Prole J.R."/>
            <person name="Goodfellow M."/>
            <person name="Allenby N."/>
            <person name="Ward A.C."/>
        </authorList>
    </citation>
    <scope>NUCLEOTIDE SEQUENCE [LARGE SCALE GENOMIC DNA]</scope>
    <source>
        <strain evidence="2 3">MS1.AVA.1</strain>
    </source>
</reference>
<proteinExistence type="predicted"/>
<dbReference type="SUPFAM" id="SSF52129">
    <property type="entry name" value="Caspase-like"/>
    <property type="match status" value="1"/>
</dbReference>
<evidence type="ECO:0000313" key="2">
    <source>
        <dbReference type="EMBL" id="MEJ8672983.1"/>
    </source>
</evidence>
<dbReference type="Proteomes" id="UP001376459">
    <property type="component" value="Unassembled WGS sequence"/>
</dbReference>
<accession>A0ABU8UWL7</accession>
<dbReference type="Gene3D" id="3.40.50.1460">
    <property type="match status" value="1"/>
</dbReference>
<dbReference type="EMBL" id="JBBKAK010000001">
    <property type="protein sequence ID" value="MEJ8672983.1"/>
    <property type="molecule type" value="Genomic_DNA"/>
</dbReference>
<dbReference type="InterPro" id="IPR029030">
    <property type="entry name" value="Caspase-like_dom_sf"/>
</dbReference>
<evidence type="ECO:0000259" key="1">
    <source>
        <dbReference type="Pfam" id="PF00656"/>
    </source>
</evidence>
<gene>
    <name evidence="2" type="ORF">WKI71_45205</name>
</gene>
<feature type="domain" description="Peptidase C14 caspase" evidence="1">
    <location>
        <begin position="11"/>
        <end position="137"/>
    </location>
</feature>
<keyword evidence="3" id="KW-1185">Reference proteome</keyword>
<name>A0ABU8UWL7_9ACTN</name>